<evidence type="ECO:0000313" key="6">
    <source>
        <dbReference type="EMBL" id="TSB04876.1"/>
    </source>
</evidence>
<dbReference type="Pfam" id="PF10755">
    <property type="entry name" value="DUF2585"/>
    <property type="match status" value="1"/>
</dbReference>
<evidence type="ECO:0000256" key="2">
    <source>
        <dbReference type="ARBA" id="ARBA00022692"/>
    </source>
</evidence>
<gene>
    <name evidence="6" type="ORF">FOM92_05620</name>
</gene>
<evidence type="ECO:0000313" key="7">
    <source>
        <dbReference type="Proteomes" id="UP000320160"/>
    </source>
</evidence>
<dbReference type="HAMAP" id="MF_01514">
    <property type="entry name" value="UPF0314"/>
    <property type="match status" value="1"/>
</dbReference>
<keyword evidence="7" id="KW-1185">Reference proteome</keyword>
<keyword evidence="3 5" id="KW-1133">Transmembrane helix</keyword>
<evidence type="ECO:0000256" key="4">
    <source>
        <dbReference type="ARBA" id="ARBA00023136"/>
    </source>
</evidence>
<keyword evidence="1 5" id="KW-1003">Cell membrane</keyword>
<dbReference type="InterPro" id="IPR019691">
    <property type="entry name" value="DUF2585"/>
</dbReference>
<organism evidence="6 7">
    <name type="scientific">Sphingorhabdus contaminans</name>
    <dbReference type="NCBI Taxonomy" id="1343899"/>
    <lineage>
        <taxon>Bacteria</taxon>
        <taxon>Pseudomonadati</taxon>
        <taxon>Pseudomonadota</taxon>
        <taxon>Alphaproteobacteria</taxon>
        <taxon>Sphingomonadales</taxon>
        <taxon>Sphingomonadaceae</taxon>
        <taxon>Sphingorhabdus</taxon>
    </lineage>
</organism>
<reference evidence="6 7" key="1">
    <citation type="submission" date="2019-07" db="EMBL/GenBank/DDBJ databases">
        <authorList>
            <person name="Park M."/>
        </authorList>
    </citation>
    <scope>NUCLEOTIDE SEQUENCE [LARGE SCALE GENOMIC DNA]</scope>
    <source>
        <strain evidence="6 7">KCTC32445</strain>
    </source>
</reference>
<dbReference type="NCBIfam" id="NF002099">
    <property type="entry name" value="PRK00944.1"/>
    <property type="match status" value="1"/>
</dbReference>
<comment type="caution">
    <text evidence="6">The sequence shown here is derived from an EMBL/GenBank/DDBJ whole genome shotgun (WGS) entry which is preliminary data.</text>
</comment>
<dbReference type="OrthoDB" id="9811954at2"/>
<comment type="subcellular location">
    <subcellularLocation>
        <location evidence="5">Cell membrane</location>
        <topology evidence="5">Multi-pass membrane protein</topology>
    </subcellularLocation>
</comment>
<sequence>MDWPLRVSKFSVLIALLLLALLVAILFAMDRPAICACGKIKLWHGIVQSSENSQHIADWYTPSHIIHGFIFFGLGRLVLRRWPLGLSLCAAIFVEGAWEILENSPVIIDRYREVTISYGYSGDSIINSMFDMVWMILGFFLASRLPWKATLALALIFEVFTGWMIRDNLTLNILMLVAPIEAVKNWQAAGSGYWLTGKAD</sequence>
<accession>A0A553WJN9</accession>
<dbReference type="EMBL" id="VKKU01000001">
    <property type="protein sequence ID" value="TSB04876.1"/>
    <property type="molecule type" value="Genomic_DNA"/>
</dbReference>
<proteinExistence type="inferred from homology"/>
<dbReference type="Proteomes" id="UP000320160">
    <property type="component" value="Unassembled WGS sequence"/>
</dbReference>
<protein>
    <recommendedName>
        <fullName evidence="5">UPF0314 protein FOM92_05620</fullName>
    </recommendedName>
</protein>
<name>A0A553WJN9_9SPHN</name>
<keyword evidence="4 5" id="KW-0472">Membrane</keyword>
<evidence type="ECO:0000256" key="1">
    <source>
        <dbReference type="ARBA" id="ARBA00022475"/>
    </source>
</evidence>
<comment type="similarity">
    <text evidence="5">Belongs to the UPF0314 family.</text>
</comment>
<keyword evidence="2 5" id="KW-0812">Transmembrane</keyword>
<dbReference type="AlphaFoldDB" id="A0A553WJN9"/>
<dbReference type="GO" id="GO:0005886">
    <property type="term" value="C:plasma membrane"/>
    <property type="evidence" value="ECO:0007669"/>
    <property type="project" value="UniProtKB-SubCell"/>
</dbReference>
<evidence type="ECO:0000256" key="5">
    <source>
        <dbReference type="HAMAP-Rule" id="MF_01514"/>
    </source>
</evidence>
<evidence type="ECO:0000256" key="3">
    <source>
        <dbReference type="ARBA" id="ARBA00022989"/>
    </source>
</evidence>
<dbReference type="RefSeq" id="WP_143775792.1">
    <property type="nucleotide sequence ID" value="NZ_VKKU01000001.1"/>
</dbReference>